<dbReference type="AlphaFoldDB" id="A0A7S4EUY6"/>
<dbReference type="InterPro" id="IPR005583">
    <property type="entry name" value="YaaA"/>
</dbReference>
<dbReference type="GO" id="GO:0005829">
    <property type="term" value="C:cytosol"/>
    <property type="evidence" value="ECO:0007669"/>
    <property type="project" value="TreeGrafter"/>
</dbReference>
<organism evidence="2">
    <name type="scientific">Chrysotila carterae</name>
    <name type="common">Marine alga</name>
    <name type="synonym">Syracosphaera carterae</name>
    <dbReference type="NCBI Taxonomy" id="13221"/>
    <lineage>
        <taxon>Eukaryota</taxon>
        <taxon>Haptista</taxon>
        <taxon>Haptophyta</taxon>
        <taxon>Prymnesiophyceae</taxon>
        <taxon>Isochrysidales</taxon>
        <taxon>Isochrysidaceae</taxon>
        <taxon>Chrysotila</taxon>
    </lineage>
</organism>
<evidence type="ECO:0000313" key="2">
    <source>
        <dbReference type="EMBL" id="CAE0753443.1"/>
    </source>
</evidence>
<dbReference type="Pfam" id="PF03883">
    <property type="entry name" value="H2O2_YaaD"/>
    <property type="match status" value="1"/>
</dbReference>
<proteinExistence type="inferred from homology"/>
<dbReference type="EMBL" id="HBIZ01010221">
    <property type="protein sequence ID" value="CAE0753443.1"/>
    <property type="molecule type" value="Transcribed_RNA"/>
</dbReference>
<gene>
    <name evidence="2" type="ORF">PCAR00345_LOCUS6030</name>
</gene>
<accession>A0A7S4EUY6</accession>
<feature type="compositionally biased region" description="Low complexity" evidence="1">
    <location>
        <begin position="286"/>
        <end position="299"/>
    </location>
</feature>
<dbReference type="PANTHER" id="PTHR30283:SF4">
    <property type="entry name" value="PEROXIDE STRESS RESISTANCE PROTEIN YAAA"/>
    <property type="match status" value="1"/>
</dbReference>
<evidence type="ECO:0000256" key="1">
    <source>
        <dbReference type="SAM" id="MobiDB-lite"/>
    </source>
</evidence>
<protein>
    <submittedName>
        <fullName evidence="2">Uncharacterized protein</fullName>
    </submittedName>
</protein>
<feature type="compositionally biased region" description="Low complexity" evidence="1">
    <location>
        <begin position="261"/>
        <end position="274"/>
    </location>
</feature>
<name>A0A7S4EUY6_CHRCT</name>
<dbReference type="PANTHER" id="PTHR30283">
    <property type="entry name" value="PEROXIDE STRESS RESPONSE PROTEIN YAAA"/>
    <property type="match status" value="1"/>
</dbReference>
<dbReference type="GO" id="GO:0033194">
    <property type="term" value="P:response to hydroperoxide"/>
    <property type="evidence" value="ECO:0007669"/>
    <property type="project" value="TreeGrafter"/>
</dbReference>
<dbReference type="HAMAP" id="MF_00652">
    <property type="entry name" value="UPF0246"/>
    <property type="match status" value="1"/>
</dbReference>
<reference evidence="2" key="1">
    <citation type="submission" date="2021-01" db="EMBL/GenBank/DDBJ databases">
        <authorList>
            <person name="Corre E."/>
            <person name="Pelletier E."/>
            <person name="Niang G."/>
            <person name="Scheremetjew M."/>
            <person name="Finn R."/>
            <person name="Kale V."/>
            <person name="Holt S."/>
            <person name="Cochrane G."/>
            <person name="Meng A."/>
            <person name="Brown T."/>
            <person name="Cohen L."/>
        </authorList>
    </citation>
    <scope>NUCLEOTIDE SEQUENCE</scope>
    <source>
        <strain evidence="2">CCMP645</strain>
    </source>
</reference>
<sequence length="324" mass="35667">MVLLLLSPAKTLNFESALPRAMRAAHPTEPSMLPRANELMSTLSKLTKPQVKSLLGVSDALTSLNHERFTNFDKQCQRVSIGAFEGQAYKGMDATTLDEKQLDYLQRSLRILCGLYGILRPFDMIRPYRLEMSTRLAVGQYKNLYEFWGESLTDALNAELDAMKDDCSKFVVNVASQEYAKSIALTKLRARVITVQFPGPAVYAKTARGEMVRFCAVKQVSRPEQLHEFTGEGDDWKFVAAQSSEDVFVFERRAGNKSKQAVSSAPAKKGASASTIKPTPTKAGARKASGAGAAPAEDAMTVPPQQEDADQPVLRRSGRKRPLS</sequence>
<feature type="region of interest" description="Disordered" evidence="1">
    <location>
        <begin position="259"/>
        <end position="324"/>
    </location>
</feature>